<gene>
    <name evidence="1" type="ORF">JAV76_08855</name>
</gene>
<accession>A0A934I3W3</accession>
<dbReference type="Proteomes" id="UP000602087">
    <property type="component" value="Unassembled WGS sequence"/>
</dbReference>
<dbReference type="RefSeq" id="WP_198733678.1">
    <property type="nucleotide sequence ID" value="NZ_JAEINH010000006.1"/>
</dbReference>
<evidence type="ECO:0000313" key="2">
    <source>
        <dbReference type="Proteomes" id="UP000602087"/>
    </source>
</evidence>
<evidence type="ECO:0000313" key="1">
    <source>
        <dbReference type="EMBL" id="MBI9115114.1"/>
    </source>
</evidence>
<proteinExistence type="predicted"/>
<organism evidence="1 2">
    <name type="scientific">Sanguibacter suaedae</name>
    <dbReference type="NCBI Taxonomy" id="2795737"/>
    <lineage>
        <taxon>Bacteria</taxon>
        <taxon>Bacillati</taxon>
        <taxon>Actinomycetota</taxon>
        <taxon>Actinomycetes</taxon>
        <taxon>Micrococcales</taxon>
        <taxon>Sanguibacteraceae</taxon>
        <taxon>Sanguibacter</taxon>
    </lineage>
</organism>
<dbReference type="InterPro" id="IPR036170">
    <property type="entry name" value="YezG-like_sf"/>
</dbReference>
<comment type="caution">
    <text evidence="1">The sequence shown here is derived from an EMBL/GenBank/DDBJ whole genome shotgun (WGS) entry which is preliminary data.</text>
</comment>
<keyword evidence="2" id="KW-1185">Reference proteome</keyword>
<reference evidence="1" key="1">
    <citation type="submission" date="2020-12" db="EMBL/GenBank/DDBJ databases">
        <title>Sanguibacter suaedae sp. nov., isolated from Suaeda aralocaspica.</title>
        <authorList>
            <person name="Ma Q."/>
        </authorList>
    </citation>
    <scope>NUCLEOTIDE SEQUENCE</scope>
    <source>
        <strain evidence="1">YZGR15</strain>
    </source>
</reference>
<protein>
    <submittedName>
        <fullName evidence="1">Uncharacterized protein</fullName>
    </submittedName>
</protein>
<dbReference type="AlphaFoldDB" id="A0A934I3W3"/>
<dbReference type="EMBL" id="JAEINH010000006">
    <property type="protein sequence ID" value="MBI9115114.1"/>
    <property type="molecule type" value="Genomic_DNA"/>
</dbReference>
<sequence length="148" mass="16717">MTDSDLVEVSQKIGAAFVSAAPDGWRTGEMLFVQVGKTSEFQASARVGDGLSVPFRVAPTTVRAFHKLRTSMAEPGRGAWFTARCQLEAPGKMKLDFDYDNEPEWSTPTSVGHYLEEWERHPRDPEHTPEWLAERLRQAHEWDAQGSR</sequence>
<name>A0A934I3W3_9MICO</name>
<dbReference type="SUPFAM" id="SSF160424">
    <property type="entry name" value="BH3703-like"/>
    <property type="match status" value="1"/>
</dbReference>